<dbReference type="Pfam" id="PF00170">
    <property type="entry name" value="bZIP_1"/>
    <property type="match status" value="1"/>
</dbReference>
<dbReference type="PROSITE" id="PS50217">
    <property type="entry name" value="BZIP"/>
    <property type="match status" value="1"/>
</dbReference>
<comment type="subcellular location">
    <subcellularLocation>
        <location evidence="1">Nucleus</location>
    </subcellularLocation>
</comment>
<evidence type="ECO:0000256" key="2">
    <source>
        <dbReference type="ARBA" id="ARBA00007163"/>
    </source>
</evidence>
<comment type="caution">
    <text evidence="10">The sequence shown here is derived from an EMBL/GenBank/DDBJ whole genome shotgun (WGS) entry which is preliminary data.</text>
</comment>
<dbReference type="Gene3D" id="1.20.5.170">
    <property type="match status" value="1"/>
</dbReference>
<evidence type="ECO:0000256" key="5">
    <source>
        <dbReference type="ARBA" id="ARBA00023163"/>
    </source>
</evidence>
<reference evidence="10" key="1">
    <citation type="submission" date="2023-06" db="EMBL/GenBank/DDBJ databases">
        <authorList>
            <person name="Noh H."/>
        </authorList>
    </citation>
    <scope>NUCLEOTIDE SEQUENCE</scope>
    <source>
        <strain evidence="10">DUCC20226</strain>
    </source>
</reference>
<dbReference type="Proteomes" id="UP001265746">
    <property type="component" value="Unassembled WGS sequence"/>
</dbReference>
<dbReference type="InterPro" id="IPR046347">
    <property type="entry name" value="bZIP_sf"/>
</dbReference>
<dbReference type="GO" id="GO:0003677">
    <property type="term" value="F:DNA binding"/>
    <property type="evidence" value="ECO:0007669"/>
    <property type="project" value="UniProtKB-KW"/>
</dbReference>
<organism evidence="10 11">
    <name type="scientific">Phomopsis amygdali</name>
    <name type="common">Fusicoccum amygdali</name>
    <dbReference type="NCBI Taxonomy" id="1214568"/>
    <lineage>
        <taxon>Eukaryota</taxon>
        <taxon>Fungi</taxon>
        <taxon>Dikarya</taxon>
        <taxon>Ascomycota</taxon>
        <taxon>Pezizomycotina</taxon>
        <taxon>Sordariomycetes</taxon>
        <taxon>Sordariomycetidae</taxon>
        <taxon>Diaporthales</taxon>
        <taxon>Diaporthaceae</taxon>
        <taxon>Diaporthe</taxon>
    </lineage>
</organism>
<feature type="compositionally biased region" description="Polar residues" evidence="8">
    <location>
        <begin position="168"/>
        <end position="180"/>
    </location>
</feature>
<feature type="region of interest" description="Disordered" evidence="8">
    <location>
        <begin position="106"/>
        <end position="225"/>
    </location>
</feature>
<protein>
    <recommendedName>
        <fullName evidence="9">BZIP domain-containing protein</fullName>
    </recommendedName>
</protein>
<sequence length="675" mass="74880">MLYITPLFSVQPKVATEVDTETTMVSTLQMQNYYRQSGLTVDTAHAQQKYYDEEDCILDDSILDQNAMDSGLEMSPNMADSRRESFAVSTTLFSPKNEPWAAVDMESNPSQMSNNPFMDNQMEHQQSQHAHQPQPQPQHLNSNNPFYRMDQHQFQQPQPQTFVSQPTNPWSMSNSGSCTPMAQFDGLPTDYDNNHNNNTNTNAGIPFQRPQMQGQTPFSNPGNQVPMFPPVSGHPMQQSGSKDGWMTGLKDPKNDGATIRSHNELRRGDGIRKKNARFDIPAERTLNNIDTLIAQSTDETEIKELKQQKRLLRNRQAALDSRQRKKMHTERLEDEKKQFTSIIGDLEADMEQMRLQMEQMMREKQQDVQLIEQLKFEKEEMVRTHTIETGELRKKVSVLSNHVQALENQAMSQASGIANQAFAGAAFGDMEGMTMDGPWDGMGLFGADFPMEQPEVKQEMQIVPAKKSEVNVASDVEKPATQGGLLFMLFLVGAFVLSNRQSNVPRVSEDVRAASASILENVLKDAGVAQTASGGLESMAQPTGTSWASAPTASMPVLGNGLDGVAPSMLGDLSDSLTQPTQEQQNEQLFGLTPAQYEGVNSHDFLQNAPTEKSTSQGRKNLAQALASMRTDSKAEVYTRSLLWDQIPGDVVRSFAKMVAECGGTDNSHGKIATA</sequence>
<dbReference type="CDD" id="cd14686">
    <property type="entry name" value="bZIP"/>
    <property type="match status" value="1"/>
</dbReference>
<feature type="compositionally biased region" description="Polar residues" evidence="8">
    <location>
        <begin position="210"/>
        <end position="223"/>
    </location>
</feature>
<feature type="domain" description="BZIP" evidence="9">
    <location>
        <begin position="304"/>
        <end position="360"/>
    </location>
</feature>
<keyword evidence="3" id="KW-0805">Transcription regulation</keyword>
<feature type="compositionally biased region" description="Low complexity" evidence="8">
    <location>
        <begin position="124"/>
        <end position="139"/>
    </location>
</feature>
<gene>
    <name evidence="10" type="ORF">N8I77_003254</name>
</gene>
<feature type="coiled-coil region" evidence="7">
    <location>
        <begin position="295"/>
        <end position="363"/>
    </location>
</feature>
<evidence type="ECO:0000313" key="10">
    <source>
        <dbReference type="EMBL" id="KAK2609769.1"/>
    </source>
</evidence>
<proteinExistence type="inferred from homology"/>
<evidence type="ECO:0000256" key="1">
    <source>
        <dbReference type="ARBA" id="ARBA00004123"/>
    </source>
</evidence>
<dbReference type="EMBL" id="JAUJFL010000002">
    <property type="protein sequence ID" value="KAK2609769.1"/>
    <property type="molecule type" value="Genomic_DNA"/>
</dbReference>
<evidence type="ECO:0000313" key="11">
    <source>
        <dbReference type="Proteomes" id="UP001265746"/>
    </source>
</evidence>
<keyword evidence="6" id="KW-0539">Nucleus</keyword>
<evidence type="ECO:0000256" key="8">
    <source>
        <dbReference type="SAM" id="MobiDB-lite"/>
    </source>
</evidence>
<dbReference type="InterPro" id="IPR004827">
    <property type="entry name" value="bZIP"/>
</dbReference>
<keyword evidence="11" id="KW-1185">Reference proteome</keyword>
<feature type="compositionally biased region" description="Low complexity" evidence="8">
    <location>
        <begin position="152"/>
        <end position="167"/>
    </location>
</feature>
<name>A0AAD9SJI8_PHOAM</name>
<keyword evidence="4" id="KW-0238">DNA-binding</keyword>
<dbReference type="PANTHER" id="PTHR47416">
    <property type="entry name" value="BASIC-LEUCINE ZIPPER TRANSCRIPTION FACTOR F-RELATED"/>
    <property type="match status" value="1"/>
</dbReference>
<feature type="compositionally biased region" description="Polar residues" evidence="8">
    <location>
        <begin position="107"/>
        <end position="118"/>
    </location>
</feature>
<evidence type="ECO:0000256" key="6">
    <source>
        <dbReference type="ARBA" id="ARBA00023242"/>
    </source>
</evidence>
<comment type="similarity">
    <text evidence="2">Belongs to the bZIP family.</text>
</comment>
<evidence type="ECO:0000256" key="4">
    <source>
        <dbReference type="ARBA" id="ARBA00023125"/>
    </source>
</evidence>
<evidence type="ECO:0000256" key="7">
    <source>
        <dbReference type="SAM" id="Coils"/>
    </source>
</evidence>
<accession>A0AAD9SJI8</accession>
<dbReference type="GO" id="GO:0003700">
    <property type="term" value="F:DNA-binding transcription factor activity"/>
    <property type="evidence" value="ECO:0007669"/>
    <property type="project" value="InterPro"/>
</dbReference>
<evidence type="ECO:0000256" key="3">
    <source>
        <dbReference type="ARBA" id="ARBA00023015"/>
    </source>
</evidence>
<dbReference type="SUPFAM" id="SSF57959">
    <property type="entry name" value="Leucine zipper domain"/>
    <property type="match status" value="1"/>
</dbReference>
<dbReference type="AlphaFoldDB" id="A0AAD9SJI8"/>
<keyword evidence="7" id="KW-0175">Coiled coil</keyword>
<dbReference type="GO" id="GO:0005634">
    <property type="term" value="C:nucleus"/>
    <property type="evidence" value="ECO:0007669"/>
    <property type="project" value="UniProtKB-SubCell"/>
</dbReference>
<evidence type="ECO:0000259" key="9">
    <source>
        <dbReference type="PROSITE" id="PS50217"/>
    </source>
</evidence>
<dbReference type="SMART" id="SM00338">
    <property type="entry name" value="BRLZ"/>
    <property type="match status" value="1"/>
</dbReference>
<dbReference type="PANTHER" id="PTHR47416:SF8">
    <property type="entry name" value="BASIC-LEUCINE ZIPPER TRANSCRIPTION FACTOR E-RELATED"/>
    <property type="match status" value="1"/>
</dbReference>
<keyword evidence="5" id="KW-0804">Transcription</keyword>